<proteinExistence type="predicted"/>
<dbReference type="CDD" id="cd06093">
    <property type="entry name" value="PX_domain"/>
    <property type="match status" value="1"/>
</dbReference>
<dbReference type="Gene3D" id="3.30.1520.10">
    <property type="entry name" value="Phox-like domain"/>
    <property type="match status" value="1"/>
</dbReference>
<evidence type="ECO:0000313" key="3">
    <source>
        <dbReference type="EMBL" id="CAD9567671.1"/>
    </source>
</evidence>
<gene>
    <name evidence="3" type="ORF">LDAN0321_LOCUS6060</name>
</gene>
<accession>A0A7S2NZV1</accession>
<evidence type="ECO:0000256" key="1">
    <source>
        <dbReference type="SAM" id="MobiDB-lite"/>
    </source>
</evidence>
<dbReference type="SUPFAM" id="SSF64268">
    <property type="entry name" value="PX domain"/>
    <property type="match status" value="1"/>
</dbReference>
<feature type="domain" description="PX" evidence="2">
    <location>
        <begin position="312"/>
        <end position="481"/>
    </location>
</feature>
<dbReference type="AlphaFoldDB" id="A0A7S2NZV1"/>
<feature type="compositionally biased region" description="Basic and acidic residues" evidence="1">
    <location>
        <begin position="562"/>
        <end position="572"/>
    </location>
</feature>
<feature type="region of interest" description="Disordered" evidence="1">
    <location>
        <begin position="562"/>
        <end position="588"/>
    </location>
</feature>
<organism evidence="3">
    <name type="scientific">Leptocylindrus danicus</name>
    <dbReference type="NCBI Taxonomy" id="163516"/>
    <lineage>
        <taxon>Eukaryota</taxon>
        <taxon>Sar</taxon>
        <taxon>Stramenopiles</taxon>
        <taxon>Ochrophyta</taxon>
        <taxon>Bacillariophyta</taxon>
        <taxon>Coscinodiscophyceae</taxon>
        <taxon>Chaetocerotophycidae</taxon>
        <taxon>Leptocylindrales</taxon>
        <taxon>Leptocylindraceae</taxon>
        <taxon>Leptocylindrus</taxon>
    </lineage>
</organism>
<name>A0A7S2NZV1_9STRA</name>
<reference evidence="3" key="1">
    <citation type="submission" date="2021-01" db="EMBL/GenBank/DDBJ databases">
        <authorList>
            <person name="Corre E."/>
            <person name="Pelletier E."/>
            <person name="Niang G."/>
            <person name="Scheremetjew M."/>
            <person name="Finn R."/>
            <person name="Kale V."/>
            <person name="Holt S."/>
            <person name="Cochrane G."/>
            <person name="Meng A."/>
            <person name="Brown T."/>
            <person name="Cohen L."/>
        </authorList>
    </citation>
    <scope>NUCLEOTIDE SEQUENCE</scope>
    <source>
        <strain evidence="3">B650</strain>
    </source>
</reference>
<dbReference type="PROSITE" id="PS50195">
    <property type="entry name" value="PX"/>
    <property type="match status" value="1"/>
</dbReference>
<dbReference type="Pfam" id="PF00787">
    <property type="entry name" value="PX"/>
    <property type="match status" value="1"/>
</dbReference>
<evidence type="ECO:0000259" key="2">
    <source>
        <dbReference type="PROSITE" id="PS50195"/>
    </source>
</evidence>
<protein>
    <recommendedName>
        <fullName evidence="2">PX domain-containing protein</fullName>
    </recommendedName>
</protein>
<dbReference type="InterPro" id="IPR001683">
    <property type="entry name" value="PX_dom"/>
</dbReference>
<feature type="compositionally biased region" description="Polar residues" evidence="1">
    <location>
        <begin position="613"/>
        <end position="624"/>
    </location>
</feature>
<dbReference type="InterPro" id="IPR036871">
    <property type="entry name" value="PX_dom_sf"/>
</dbReference>
<feature type="region of interest" description="Disordered" evidence="1">
    <location>
        <begin position="937"/>
        <end position="982"/>
    </location>
</feature>
<sequence length="1037" mass="113148">MASKMAPNATQSAQNKENDTALISNELLVPFRGSLRRSADEISTNGGKKANNRVVFTIDVPRRRIPQHAGTPISNLNDETACGIDDSHQKLVFERSHFQQLHRLFQIIDAEGRGVLQKSDMREFVALRCPAFRRRDEALRSIHTNKDNKKGKVGGDNENITFDEAWISVAEAGLDYKKNVSKCSNQVEFGLEAWMVFCRLISLLQYQEAKRHFARHRCKEPIEGEELTKVVVVDVHPPLPPGPLDVETLLSHERRWSNMSLANSLSENAFDSFSSHLPPPELDLNHCLLAAHDKDNYVGGNNIVSWTSNALQVSVAVISGKDDVKALSSSQIDFILTVTPRFVRRRKEDVETKSGNVLEVQRTMADFEWLHNEFTSHQALGGTLCGRILPPFPKSSEGEAKRLGGAIVSFAKALYAKASSRRIRSSSIGSESSSVTQAGMEDNINERAAILERYLNYFMGHPALSTSFPLNAILKANQSGLDAAKSILNEINDQHLPTPSVIDQAFDLYCAFDVSSNPHLAWIRTAAQAAVALKLHGILDISGMPTASSKLQHASLPKFDFRSWRGEDRSDRPNSPPPSLESSEVENGEAGFENGVVSIESELDGGFDMLPSPSLNDNSANYPSKASMDGASGERSRFHYGHDSTFGVGGVSVDDDIDKLREIIGNLDAAIVRCHSATKSVSKAHKKRSDTIRMMLNELSSFQGLGDDAAGSILDAVASIDDSASSENSSNLAMVDALSWQVSLSSSAVSAAEDVRGAVRAARTANSAKAAAELAAINAQKAFETGEFSDVSEAKAAQVRSEMSNSHAIHAAVISHEAFVAKRRATMALAHDVRYWNSYRKRDLMNTCLDTAKSQLKAAQGFRESWTTLLDSLGSLEEDERELRSKSFFGRTNSSPVVLTNPDVLPKTEEVTSTCAYNLAITNDHFALSPCDDKQIALAPDEDSNSNTLPHVDEDQSLRSPSPETGRANESVISTAEDTEQEAADEFTASMQSLVDGLMTWGGRFDQQDDVSLPNGMALSIALEESGVLNETRSTTS</sequence>
<feature type="region of interest" description="Disordered" evidence="1">
    <location>
        <begin position="608"/>
        <end position="636"/>
    </location>
</feature>
<dbReference type="EMBL" id="HBGY01009613">
    <property type="protein sequence ID" value="CAD9567671.1"/>
    <property type="molecule type" value="Transcribed_RNA"/>
</dbReference>
<dbReference type="GO" id="GO:0035091">
    <property type="term" value="F:phosphatidylinositol binding"/>
    <property type="evidence" value="ECO:0007669"/>
    <property type="project" value="InterPro"/>
</dbReference>